<evidence type="ECO:0000313" key="3">
    <source>
        <dbReference type="Proteomes" id="UP000786693"/>
    </source>
</evidence>
<sequence length="79" mass="8566">MGECLGPRGEDNGRLRWSIDFGRHGESTAGKGIVVGFEAMDGDHLIRGQTAQIDVRRGTQQQDATTLWQGNDPARQGEG</sequence>
<accession>A0ABQ4NKK8</accession>
<reference evidence="2 3" key="1">
    <citation type="submission" date="2021-05" db="EMBL/GenBank/DDBJ databases">
        <title>Bacteria Genome sequencing.</title>
        <authorList>
            <person name="Takabe Y."/>
            <person name="Nakajima Y."/>
            <person name="Suzuki S."/>
            <person name="Shiozaki T."/>
        </authorList>
    </citation>
    <scope>NUCLEOTIDE SEQUENCE [LARGE SCALE GENOMIC DNA]</scope>
    <source>
        <strain evidence="2 3">AI_62</strain>
    </source>
</reference>
<protein>
    <submittedName>
        <fullName evidence="2">Uncharacterized protein</fullName>
    </submittedName>
</protein>
<dbReference type="EMBL" id="BPFH01000002">
    <property type="protein sequence ID" value="GIT94739.1"/>
    <property type="molecule type" value="Genomic_DNA"/>
</dbReference>
<name>A0ABQ4NKK8_9RHOB</name>
<organism evidence="2 3">
    <name type="scientific">Jannaschia pagri</name>
    <dbReference type="NCBI Taxonomy" id="2829797"/>
    <lineage>
        <taxon>Bacteria</taxon>
        <taxon>Pseudomonadati</taxon>
        <taxon>Pseudomonadota</taxon>
        <taxon>Alphaproteobacteria</taxon>
        <taxon>Rhodobacterales</taxon>
        <taxon>Roseobacteraceae</taxon>
        <taxon>Jannaschia</taxon>
    </lineage>
</organism>
<feature type="compositionally biased region" description="Polar residues" evidence="1">
    <location>
        <begin position="58"/>
        <end position="69"/>
    </location>
</feature>
<evidence type="ECO:0000313" key="2">
    <source>
        <dbReference type="EMBL" id="GIT94739.1"/>
    </source>
</evidence>
<proteinExistence type="predicted"/>
<keyword evidence="3" id="KW-1185">Reference proteome</keyword>
<comment type="caution">
    <text evidence="2">The sequence shown here is derived from an EMBL/GenBank/DDBJ whole genome shotgun (WGS) entry which is preliminary data.</text>
</comment>
<evidence type="ECO:0000256" key="1">
    <source>
        <dbReference type="SAM" id="MobiDB-lite"/>
    </source>
</evidence>
<feature type="region of interest" description="Disordered" evidence="1">
    <location>
        <begin position="52"/>
        <end position="79"/>
    </location>
</feature>
<gene>
    <name evidence="2" type="ORF">JANAI62_13620</name>
</gene>
<dbReference type="Proteomes" id="UP000786693">
    <property type="component" value="Unassembled WGS sequence"/>
</dbReference>